<dbReference type="Gene3D" id="1.10.287.310">
    <property type="match status" value="1"/>
</dbReference>
<dbReference type="NCBIfam" id="TIGR00012">
    <property type="entry name" value="L29"/>
    <property type="match status" value="1"/>
</dbReference>
<dbReference type="InterPro" id="IPR050063">
    <property type="entry name" value="Ribosomal_protein_uL29"/>
</dbReference>
<reference evidence="6" key="1">
    <citation type="submission" date="2021-02" db="EMBL/GenBank/DDBJ databases">
        <authorList>
            <person name="Liu K."/>
            <person name="Chen N."/>
        </authorList>
    </citation>
    <scope>NUCLEOTIDE SEQUENCE</scope>
    <source>
        <strain evidence="6">CNS00050</strain>
    </source>
</reference>
<keyword evidence="2 5" id="KW-0689">Ribosomal protein</keyword>
<dbReference type="GeneID" id="68660057"/>
<dbReference type="PANTHER" id="PTHR10916:SF0">
    <property type="entry name" value="LARGE RIBOSOMAL SUBUNIT PROTEIN UL29C"/>
    <property type="match status" value="1"/>
</dbReference>
<dbReference type="Pfam" id="PF00831">
    <property type="entry name" value="Ribosomal_L29"/>
    <property type="match status" value="1"/>
</dbReference>
<dbReference type="InterPro" id="IPR036049">
    <property type="entry name" value="Ribosomal_uL29_sf"/>
</dbReference>
<dbReference type="GO" id="GO:0009507">
    <property type="term" value="C:chloroplast"/>
    <property type="evidence" value="ECO:0007669"/>
    <property type="project" value="UniProtKB-SubCell"/>
</dbReference>
<dbReference type="AlphaFoldDB" id="A0A8K1HQP4"/>
<protein>
    <recommendedName>
        <fullName evidence="4 5">Large ribosomal subunit protein uL29c</fullName>
    </recommendedName>
</protein>
<dbReference type="EMBL" id="MW592696">
    <property type="protein sequence ID" value="UBQ34732.1"/>
    <property type="molecule type" value="Genomic_DNA"/>
</dbReference>
<gene>
    <name evidence="5 6" type="primary">rpl29</name>
</gene>
<dbReference type="PANTHER" id="PTHR10916">
    <property type="entry name" value="60S RIBOSOMAL PROTEIN L35/50S RIBOSOMAL PROTEIN L29"/>
    <property type="match status" value="1"/>
</dbReference>
<geneLocation type="chloroplast" evidence="6"/>
<keyword evidence="3 5" id="KW-0687">Ribonucleoprotein</keyword>
<comment type="similarity">
    <text evidence="1 5">Belongs to the universal ribosomal protein uL29 family.</text>
</comment>
<evidence type="ECO:0000256" key="5">
    <source>
        <dbReference type="HAMAP-Rule" id="MF_00374"/>
    </source>
</evidence>
<dbReference type="RefSeq" id="YP_010215251.1">
    <property type="nucleotide sequence ID" value="NC_058875.1"/>
</dbReference>
<evidence type="ECO:0000256" key="2">
    <source>
        <dbReference type="ARBA" id="ARBA00022980"/>
    </source>
</evidence>
<keyword evidence="6" id="KW-0934">Plastid</keyword>
<name>A0A8K1HQP4_9STRA</name>
<proteinExistence type="inferred from homology"/>
<organism evidence="6">
    <name type="scientific">Thalassiosira profunda</name>
    <dbReference type="NCBI Taxonomy" id="376140"/>
    <lineage>
        <taxon>Eukaryota</taxon>
        <taxon>Sar</taxon>
        <taxon>Stramenopiles</taxon>
        <taxon>Ochrophyta</taxon>
        <taxon>Bacillariophyta</taxon>
        <taxon>Coscinodiscophyceae</taxon>
        <taxon>Thalassiosirophycidae</taxon>
        <taxon>Thalassiosirales</taxon>
        <taxon>Thalassiosiraceae</taxon>
        <taxon>Thalassiosira</taxon>
    </lineage>
</organism>
<dbReference type="HAMAP" id="MF_00374">
    <property type="entry name" value="Ribosomal_uL29"/>
    <property type="match status" value="1"/>
</dbReference>
<comment type="subcellular location">
    <subcellularLocation>
        <location evidence="5">Plastid</location>
        <location evidence="5">Chloroplast</location>
    </subcellularLocation>
</comment>
<evidence type="ECO:0000256" key="3">
    <source>
        <dbReference type="ARBA" id="ARBA00023274"/>
    </source>
</evidence>
<dbReference type="GO" id="GO:0022625">
    <property type="term" value="C:cytosolic large ribosomal subunit"/>
    <property type="evidence" value="ECO:0007669"/>
    <property type="project" value="TreeGrafter"/>
</dbReference>
<evidence type="ECO:0000256" key="1">
    <source>
        <dbReference type="ARBA" id="ARBA00009254"/>
    </source>
</evidence>
<dbReference type="InterPro" id="IPR001854">
    <property type="entry name" value="Ribosomal_uL29"/>
</dbReference>
<sequence length="68" mass="7922">MKISNSNSKDNMSMSTQELIKELKEAEKVLFDLRFKKATRQPFKPHQIKATKKKVATLKTILRAKFLD</sequence>
<dbReference type="CDD" id="cd00427">
    <property type="entry name" value="Ribosomal_L29_HIP"/>
    <property type="match status" value="1"/>
</dbReference>
<dbReference type="GO" id="GO:0006412">
    <property type="term" value="P:translation"/>
    <property type="evidence" value="ECO:0007669"/>
    <property type="project" value="UniProtKB-UniRule"/>
</dbReference>
<accession>A0A8K1HQP4</accession>
<evidence type="ECO:0000256" key="4">
    <source>
        <dbReference type="ARBA" id="ARBA00040028"/>
    </source>
</evidence>
<dbReference type="GO" id="GO:0003735">
    <property type="term" value="F:structural constituent of ribosome"/>
    <property type="evidence" value="ECO:0007669"/>
    <property type="project" value="InterPro"/>
</dbReference>
<keyword evidence="6" id="KW-0150">Chloroplast</keyword>
<evidence type="ECO:0000313" key="6">
    <source>
        <dbReference type="EMBL" id="UBQ34732.1"/>
    </source>
</evidence>
<dbReference type="SUPFAM" id="SSF46561">
    <property type="entry name" value="Ribosomal protein L29 (L29p)"/>
    <property type="match status" value="1"/>
</dbReference>